<dbReference type="EMBL" id="GITU01010879">
    <property type="protein sequence ID" value="MBC1179582.1"/>
    <property type="molecule type" value="Transcribed_RNA"/>
</dbReference>
<protein>
    <submittedName>
        <fullName evidence="2">Uncharacterized protein</fullName>
    </submittedName>
</protein>
<sequence>MCHNFLNLSNLTICKRKIKKISNRIQLNSFCFSFNFSGGGRGTEKVINGRPESATTHSTIKERSVLLKNNLAELKIPFLKSFCWMVGIFLFSVNNISFLPLTWTFVLFYRRIGWLLCLF</sequence>
<organism evidence="2">
    <name type="scientific">Lutzomyia longipalpis</name>
    <name type="common">Sand fly</name>
    <dbReference type="NCBI Taxonomy" id="7200"/>
    <lineage>
        <taxon>Eukaryota</taxon>
        <taxon>Metazoa</taxon>
        <taxon>Ecdysozoa</taxon>
        <taxon>Arthropoda</taxon>
        <taxon>Hexapoda</taxon>
        <taxon>Insecta</taxon>
        <taxon>Pterygota</taxon>
        <taxon>Neoptera</taxon>
        <taxon>Endopterygota</taxon>
        <taxon>Diptera</taxon>
        <taxon>Nematocera</taxon>
        <taxon>Psychodoidea</taxon>
        <taxon>Psychodidae</taxon>
        <taxon>Lutzomyia</taxon>
        <taxon>Lutzomyia</taxon>
    </lineage>
</organism>
<evidence type="ECO:0000313" key="2">
    <source>
        <dbReference type="EMBL" id="MBC1179582.1"/>
    </source>
</evidence>
<feature type="transmembrane region" description="Helical" evidence="1">
    <location>
        <begin position="84"/>
        <end position="109"/>
    </location>
</feature>
<name>A0A7G3B0J9_LUTLO</name>
<dbReference type="AlphaFoldDB" id="A0A7G3B0J9"/>
<proteinExistence type="predicted"/>
<accession>A0A7G3B0J9</accession>
<keyword evidence="1" id="KW-0812">Transmembrane</keyword>
<keyword evidence="1" id="KW-0472">Membrane</keyword>
<reference evidence="2" key="1">
    <citation type="journal article" date="2020" name="BMC">
        <title>Leishmania infection induces a limited differential gene expression in the sand fly midgut.</title>
        <authorList>
            <person name="Coutinho-Abreu I.V."/>
            <person name="Serafim T.D."/>
            <person name="Meneses C."/>
            <person name="Kamhawi S."/>
            <person name="Oliveira F."/>
            <person name="Valenzuela J.G."/>
        </authorList>
    </citation>
    <scope>NUCLEOTIDE SEQUENCE</scope>
    <source>
        <strain evidence="2">Jacobina</strain>
        <tissue evidence="2">Midgut</tissue>
    </source>
</reference>
<evidence type="ECO:0000256" key="1">
    <source>
        <dbReference type="SAM" id="Phobius"/>
    </source>
</evidence>
<keyword evidence="1" id="KW-1133">Transmembrane helix</keyword>